<feature type="transmembrane region" description="Helical" evidence="2">
    <location>
        <begin position="132"/>
        <end position="156"/>
    </location>
</feature>
<organism evidence="3 4">
    <name type="scientific">Nocardia mexicana</name>
    <dbReference type="NCBI Taxonomy" id="279262"/>
    <lineage>
        <taxon>Bacteria</taxon>
        <taxon>Bacillati</taxon>
        <taxon>Actinomycetota</taxon>
        <taxon>Actinomycetes</taxon>
        <taxon>Mycobacteriales</taxon>
        <taxon>Nocardiaceae</taxon>
        <taxon>Nocardia</taxon>
    </lineage>
</organism>
<feature type="region of interest" description="Disordered" evidence="1">
    <location>
        <begin position="1"/>
        <end position="20"/>
    </location>
</feature>
<protein>
    <recommendedName>
        <fullName evidence="5">DoxX-like protein</fullName>
    </recommendedName>
</protein>
<gene>
    <name evidence="3" type="ORF">DFR68_10593</name>
</gene>
<dbReference type="EMBL" id="QQAZ01000005">
    <property type="protein sequence ID" value="RDI50616.1"/>
    <property type="molecule type" value="Genomic_DNA"/>
</dbReference>
<comment type="caution">
    <text evidence="3">The sequence shown here is derived from an EMBL/GenBank/DDBJ whole genome shotgun (WGS) entry which is preliminary data.</text>
</comment>
<reference evidence="3 4" key="1">
    <citation type="submission" date="2018-07" db="EMBL/GenBank/DDBJ databases">
        <title>Genomic Encyclopedia of Type Strains, Phase IV (KMG-IV): sequencing the most valuable type-strain genomes for metagenomic binning, comparative biology and taxonomic classification.</title>
        <authorList>
            <person name="Goeker M."/>
        </authorList>
    </citation>
    <scope>NUCLEOTIDE SEQUENCE [LARGE SCALE GENOMIC DNA]</scope>
    <source>
        <strain evidence="3 4">DSM 44952</strain>
    </source>
</reference>
<keyword evidence="2" id="KW-0812">Transmembrane</keyword>
<keyword evidence="2" id="KW-1133">Transmembrane helix</keyword>
<feature type="transmembrane region" description="Helical" evidence="2">
    <location>
        <begin position="32"/>
        <end position="56"/>
    </location>
</feature>
<feature type="transmembrane region" description="Helical" evidence="2">
    <location>
        <begin position="194"/>
        <end position="212"/>
    </location>
</feature>
<dbReference type="Proteomes" id="UP000255355">
    <property type="component" value="Unassembled WGS sequence"/>
</dbReference>
<dbReference type="AlphaFoldDB" id="A0A370H329"/>
<evidence type="ECO:0000313" key="4">
    <source>
        <dbReference type="Proteomes" id="UP000255355"/>
    </source>
</evidence>
<keyword evidence="4" id="KW-1185">Reference proteome</keyword>
<dbReference type="RefSeq" id="WP_246011255.1">
    <property type="nucleotide sequence ID" value="NZ_QQAZ01000005.1"/>
</dbReference>
<dbReference type="STRING" id="1210089.GCA_001613165_05583"/>
<name>A0A370H329_9NOCA</name>
<feature type="transmembrane region" description="Helical" evidence="2">
    <location>
        <begin position="219"/>
        <end position="237"/>
    </location>
</feature>
<proteinExistence type="predicted"/>
<evidence type="ECO:0008006" key="5">
    <source>
        <dbReference type="Google" id="ProtNLM"/>
    </source>
</evidence>
<evidence type="ECO:0000256" key="2">
    <source>
        <dbReference type="SAM" id="Phobius"/>
    </source>
</evidence>
<evidence type="ECO:0000256" key="1">
    <source>
        <dbReference type="SAM" id="MobiDB-lite"/>
    </source>
</evidence>
<accession>A0A370H329</accession>
<sequence length="454" mass="49930">MNVVDVAEQDPAGDSRAVGGDGRQPWNPLARIAFRFCFAYFLLFCLTAAQLVYAFVGVVRQSLPFDAVLFQVRALAPITEWVGRHVFGVDASFSKNGSGDQPAIWVTIFMLVVVAAAITLVWTVLDRRRTEYVALGGWFVLVVRMFLGGQMLWYGFAKAIPTQMPEPSLTTLLTPVGDLNLLGLLWNQVGASPVYEVLLGLAEVLGGVLLFLPRTATAGALLSVVSLAQVFVLNMTFNVPVKILSFHLMLLSMVVLAPQARRLADFLVLERVSEPARQPRLFRSARGNRLAAAAQVVLGIWVLAGCVGEARAAWYEIGPGVEKPALYGIWNVTEFDLDGQPVPALATDETRWKRLVFDALETTYQRMDDTLVPIRAETDAAAHRIVLTEAPQASDAAPTELATLTYDRPRPDRLILTGALGGRPVTVALQQQDLDRMPLRTDRFHWVQRAPSDH</sequence>
<evidence type="ECO:0000313" key="3">
    <source>
        <dbReference type="EMBL" id="RDI50616.1"/>
    </source>
</evidence>
<feature type="transmembrane region" description="Helical" evidence="2">
    <location>
        <begin position="103"/>
        <end position="125"/>
    </location>
</feature>
<keyword evidence="2" id="KW-0472">Membrane</keyword>